<evidence type="ECO:0000313" key="5">
    <source>
        <dbReference type="WBParaSite" id="EgrG_001000300"/>
    </source>
</evidence>
<feature type="region of interest" description="Disordered" evidence="1">
    <location>
        <begin position="1"/>
        <end position="20"/>
    </location>
</feature>
<dbReference type="EMBL" id="LK028577">
    <property type="protein sequence ID" value="CDS17264.1"/>
    <property type="molecule type" value="Genomic_DNA"/>
</dbReference>
<name>A0A068WB49_ECHGR</name>
<keyword evidence="2" id="KW-0472">Membrane</keyword>
<organism evidence="3">
    <name type="scientific">Echinococcus granulosus</name>
    <name type="common">Hydatid tapeworm</name>
    <dbReference type="NCBI Taxonomy" id="6210"/>
    <lineage>
        <taxon>Eukaryota</taxon>
        <taxon>Metazoa</taxon>
        <taxon>Spiralia</taxon>
        <taxon>Lophotrochozoa</taxon>
        <taxon>Platyhelminthes</taxon>
        <taxon>Cestoda</taxon>
        <taxon>Eucestoda</taxon>
        <taxon>Cyclophyllidea</taxon>
        <taxon>Taeniidae</taxon>
        <taxon>Echinococcus</taxon>
        <taxon>Echinococcus granulosus group</taxon>
    </lineage>
</organism>
<feature type="transmembrane region" description="Helical" evidence="2">
    <location>
        <begin position="206"/>
        <end position="225"/>
    </location>
</feature>
<feature type="transmembrane region" description="Helical" evidence="2">
    <location>
        <begin position="150"/>
        <end position="169"/>
    </location>
</feature>
<dbReference type="WBParaSite" id="EgrG_001000300">
    <property type="protein sequence ID" value="EgrG_001000300"/>
    <property type="gene ID" value="EgrG_001000300"/>
</dbReference>
<protein>
    <submittedName>
        <fullName evidence="3 5">RPII140 upstream gene protein</fullName>
    </submittedName>
</protein>
<evidence type="ECO:0000313" key="4">
    <source>
        <dbReference type="Proteomes" id="UP000492820"/>
    </source>
</evidence>
<keyword evidence="2" id="KW-1133">Transmembrane helix</keyword>
<gene>
    <name evidence="3" type="ORF">EgrG_001000300</name>
</gene>
<reference evidence="5" key="3">
    <citation type="submission" date="2020-10" db="UniProtKB">
        <authorList>
            <consortium name="WormBaseParasite"/>
        </authorList>
    </citation>
    <scope>IDENTIFICATION</scope>
</reference>
<accession>A0A068WB49</accession>
<dbReference type="Proteomes" id="UP000492820">
    <property type="component" value="Unassembled WGS sequence"/>
</dbReference>
<evidence type="ECO:0000256" key="1">
    <source>
        <dbReference type="SAM" id="MobiDB-lite"/>
    </source>
</evidence>
<dbReference type="AlphaFoldDB" id="A0A068WB49"/>
<evidence type="ECO:0000313" key="3">
    <source>
        <dbReference type="EMBL" id="CDS17264.1"/>
    </source>
</evidence>
<reference evidence="3 4" key="1">
    <citation type="journal article" date="2013" name="Nature">
        <title>The genomes of four tapeworm species reveal adaptations to parasitism.</title>
        <authorList>
            <person name="Tsai I.J."/>
            <person name="Zarowiecki M."/>
            <person name="Holroyd N."/>
            <person name="Garciarrubio A."/>
            <person name="Sanchez-Flores A."/>
            <person name="Brooks K.L."/>
            <person name="Tracey A."/>
            <person name="Bobes R.J."/>
            <person name="Fragoso G."/>
            <person name="Sciutto E."/>
            <person name="Aslett M."/>
            <person name="Beasley H."/>
            <person name="Bennett H.M."/>
            <person name="Cai J."/>
            <person name="Camicia F."/>
            <person name="Clark R."/>
            <person name="Cucher M."/>
            <person name="De Silva N."/>
            <person name="Day T.A."/>
            <person name="Deplazes P."/>
            <person name="Estrada K."/>
            <person name="Fernandez C."/>
            <person name="Holland P.W."/>
            <person name="Hou J."/>
            <person name="Hu S."/>
            <person name="Huckvale T."/>
            <person name="Hung S.S."/>
            <person name="Kamenetzky L."/>
            <person name="Keane J.A."/>
            <person name="Kiss F."/>
            <person name="Koziol U."/>
            <person name="Lambert O."/>
            <person name="Liu K."/>
            <person name="Luo X."/>
            <person name="Luo Y."/>
            <person name="Macchiaroli N."/>
            <person name="Nichol S."/>
            <person name="Paps J."/>
            <person name="Parkinson J."/>
            <person name="Pouchkina-Stantcheva N."/>
            <person name="Riddiford N."/>
            <person name="Rosenzvit M."/>
            <person name="Salinas G."/>
            <person name="Wasmuth J.D."/>
            <person name="Zamanian M."/>
            <person name="Zheng Y."/>
            <person name="Cai X."/>
            <person name="Soberon X."/>
            <person name="Olson P.D."/>
            <person name="Laclette J.P."/>
            <person name="Brehm K."/>
            <person name="Berriman M."/>
            <person name="Garciarrubio A."/>
            <person name="Bobes R.J."/>
            <person name="Fragoso G."/>
            <person name="Sanchez-Flores A."/>
            <person name="Estrada K."/>
            <person name="Cevallos M.A."/>
            <person name="Morett E."/>
            <person name="Gonzalez V."/>
            <person name="Portillo T."/>
            <person name="Ochoa-Leyva A."/>
            <person name="Jose M.V."/>
            <person name="Sciutto E."/>
            <person name="Landa A."/>
            <person name="Jimenez L."/>
            <person name="Valdes V."/>
            <person name="Carrero J.C."/>
            <person name="Larralde C."/>
            <person name="Morales-Montor J."/>
            <person name="Limon-Lason J."/>
            <person name="Soberon X."/>
            <person name="Laclette J.P."/>
        </authorList>
    </citation>
    <scope>NUCLEOTIDE SEQUENCE [LARGE SCALE GENOMIC DNA]</scope>
</reference>
<proteinExistence type="predicted"/>
<reference evidence="3" key="2">
    <citation type="submission" date="2014-06" db="EMBL/GenBank/DDBJ databases">
        <authorList>
            <person name="Aslett M."/>
        </authorList>
    </citation>
    <scope>NUCLEOTIDE SEQUENCE</scope>
</reference>
<sequence length="241" mass="26405">MATDALSDQDQEVLGQTPEDIDSSLSYRDEMLTGKCGAGGSKGGPAFAPPMLDGATLLFSRYGRRDTPMFRIIDTIWIQDSDESDLATVSRSLRRLPFIAGFLAGTTASCICVPGICNEFTKSNQLTLWRTREMAKRQAFDHVMWTATKLAVGVGIKSCFLTAGFLYLPFLVSAYRGRTSFWEHGACFSATLAVFCLPRGPVPALVGSVVGLGFGALYGSVYYLVARTCGYTFEQLYERRF</sequence>
<keyword evidence="2" id="KW-0812">Transmembrane</keyword>
<evidence type="ECO:0000256" key="2">
    <source>
        <dbReference type="SAM" id="Phobius"/>
    </source>
</evidence>